<dbReference type="InterPro" id="IPR029058">
    <property type="entry name" value="AB_hydrolase_fold"/>
</dbReference>
<evidence type="ECO:0000313" key="5">
    <source>
        <dbReference type="EMBL" id="TFK21766.1"/>
    </source>
</evidence>
<dbReference type="InterPro" id="IPR002018">
    <property type="entry name" value="CarbesteraseB"/>
</dbReference>
<dbReference type="PANTHER" id="PTHR43142">
    <property type="entry name" value="CARBOXYLIC ESTER HYDROLASE"/>
    <property type="match status" value="1"/>
</dbReference>
<organism evidence="5 6">
    <name type="scientific">Coprinopsis marcescibilis</name>
    <name type="common">Agaric fungus</name>
    <name type="synonym">Psathyrella marcescibilis</name>
    <dbReference type="NCBI Taxonomy" id="230819"/>
    <lineage>
        <taxon>Eukaryota</taxon>
        <taxon>Fungi</taxon>
        <taxon>Dikarya</taxon>
        <taxon>Basidiomycota</taxon>
        <taxon>Agaricomycotina</taxon>
        <taxon>Agaricomycetes</taxon>
        <taxon>Agaricomycetidae</taxon>
        <taxon>Agaricales</taxon>
        <taxon>Agaricineae</taxon>
        <taxon>Psathyrellaceae</taxon>
        <taxon>Coprinopsis</taxon>
    </lineage>
</organism>
<protein>
    <recommendedName>
        <fullName evidence="3">Carboxylic ester hydrolase</fullName>
        <ecNumber evidence="3">3.1.1.-</ecNumber>
    </recommendedName>
</protein>
<evidence type="ECO:0000256" key="2">
    <source>
        <dbReference type="ARBA" id="ARBA00022801"/>
    </source>
</evidence>
<dbReference type="AlphaFoldDB" id="A0A5C3KNG5"/>
<name>A0A5C3KNG5_COPMA</name>
<comment type="similarity">
    <text evidence="1 3">Belongs to the type-B carboxylesterase/lipase family.</text>
</comment>
<gene>
    <name evidence="5" type="ORF">FA15DRAFT_672225</name>
</gene>
<proteinExistence type="inferred from homology"/>
<reference evidence="5 6" key="1">
    <citation type="journal article" date="2019" name="Nat. Ecol. Evol.">
        <title>Megaphylogeny resolves global patterns of mushroom evolution.</title>
        <authorList>
            <person name="Varga T."/>
            <person name="Krizsan K."/>
            <person name="Foldi C."/>
            <person name="Dima B."/>
            <person name="Sanchez-Garcia M."/>
            <person name="Sanchez-Ramirez S."/>
            <person name="Szollosi G.J."/>
            <person name="Szarkandi J.G."/>
            <person name="Papp V."/>
            <person name="Albert L."/>
            <person name="Andreopoulos W."/>
            <person name="Angelini C."/>
            <person name="Antonin V."/>
            <person name="Barry K.W."/>
            <person name="Bougher N.L."/>
            <person name="Buchanan P."/>
            <person name="Buyck B."/>
            <person name="Bense V."/>
            <person name="Catcheside P."/>
            <person name="Chovatia M."/>
            <person name="Cooper J."/>
            <person name="Damon W."/>
            <person name="Desjardin D."/>
            <person name="Finy P."/>
            <person name="Geml J."/>
            <person name="Haridas S."/>
            <person name="Hughes K."/>
            <person name="Justo A."/>
            <person name="Karasinski D."/>
            <person name="Kautmanova I."/>
            <person name="Kiss B."/>
            <person name="Kocsube S."/>
            <person name="Kotiranta H."/>
            <person name="LaButti K.M."/>
            <person name="Lechner B.E."/>
            <person name="Liimatainen K."/>
            <person name="Lipzen A."/>
            <person name="Lukacs Z."/>
            <person name="Mihaltcheva S."/>
            <person name="Morgado L.N."/>
            <person name="Niskanen T."/>
            <person name="Noordeloos M.E."/>
            <person name="Ohm R.A."/>
            <person name="Ortiz-Santana B."/>
            <person name="Ovrebo C."/>
            <person name="Racz N."/>
            <person name="Riley R."/>
            <person name="Savchenko A."/>
            <person name="Shiryaev A."/>
            <person name="Soop K."/>
            <person name="Spirin V."/>
            <person name="Szebenyi C."/>
            <person name="Tomsovsky M."/>
            <person name="Tulloss R.E."/>
            <person name="Uehling J."/>
            <person name="Grigoriev I.V."/>
            <person name="Vagvolgyi C."/>
            <person name="Papp T."/>
            <person name="Martin F.M."/>
            <person name="Miettinen O."/>
            <person name="Hibbett D.S."/>
            <person name="Nagy L.G."/>
        </authorList>
    </citation>
    <scope>NUCLEOTIDE SEQUENCE [LARGE SCALE GENOMIC DNA]</scope>
    <source>
        <strain evidence="5 6">CBS 121175</strain>
    </source>
</reference>
<dbReference type="SUPFAM" id="SSF53474">
    <property type="entry name" value="alpha/beta-Hydrolases"/>
    <property type="match status" value="1"/>
</dbReference>
<dbReference type="Gene3D" id="3.40.50.1820">
    <property type="entry name" value="alpha/beta hydrolase"/>
    <property type="match status" value="1"/>
</dbReference>
<keyword evidence="6" id="KW-1185">Reference proteome</keyword>
<dbReference type="PANTHER" id="PTHR43142:SF1">
    <property type="entry name" value="CARBOXYLIC ESTER HYDROLASE"/>
    <property type="match status" value="1"/>
</dbReference>
<dbReference type="OrthoDB" id="6846267at2759"/>
<feature type="domain" description="Carboxylesterase type B" evidence="4">
    <location>
        <begin position="20"/>
        <end position="455"/>
    </location>
</feature>
<dbReference type="Pfam" id="PF00135">
    <property type="entry name" value="COesterase"/>
    <property type="match status" value="1"/>
</dbReference>
<keyword evidence="2 3" id="KW-0378">Hydrolase</keyword>
<sequence length="529" mass="59020">MPVSVPHLHDELHSNTNRVTLETRYGPVTGGKASNGSTVFLEIPYASPPKRFEDPQQLPDDFKYPYKEFISESSYAAQPLNDGQAADTPFEEKVGLGSPTEDALFLNIYIPPSFPFKANFPVKVFIHGGFLQFGSPHSVATQEHFIAAERNEVWVNIAYRLSAFGFIASARHRLSGNYGFKDQWLALQWVRANIAAFGGNSEDVQIVGLSAGAHSVHQLLHHVSTLPENEDAPFSSAMLQSNAMLANPKTPTELEPQFEALCKALGLDSNSSDILDTLKDTEKVPWSTITQVIDSEKLGQYGTFRGCLSDDWVITNPGPMERQRNGDFGKSLQKHGVRYIITGEVSEEWYLYSIAHSVTNSLDIVPNLQRYFAPEVVQKLVERYPILPSSATEEEAARQFGDLLSCVQVYLPVRILARDLVETGFPILRYQIQWTPEECRPEGTSYVTHGSDRELWSLSLPALTKEQADIARSWLDAVDYEVENLKLGHPAQHSANEILVLDVDCKIHWAQDPQWKELTDLGATIFSGA</sequence>
<evidence type="ECO:0000313" key="6">
    <source>
        <dbReference type="Proteomes" id="UP000307440"/>
    </source>
</evidence>
<evidence type="ECO:0000259" key="4">
    <source>
        <dbReference type="Pfam" id="PF00135"/>
    </source>
</evidence>
<dbReference type="STRING" id="230819.A0A5C3KNG5"/>
<evidence type="ECO:0000256" key="1">
    <source>
        <dbReference type="ARBA" id="ARBA00005964"/>
    </source>
</evidence>
<dbReference type="EC" id="3.1.1.-" evidence="3"/>
<dbReference type="InterPro" id="IPR019826">
    <property type="entry name" value="Carboxylesterase_B_AS"/>
</dbReference>
<dbReference type="GO" id="GO:0016787">
    <property type="term" value="F:hydrolase activity"/>
    <property type="evidence" value="ECO:0007669"/>
    <property type="project" value="UniProtKB-KW"/>
</dbReference>
<dbReference type="PROSITE" id="PS00122">
    <property type="entry name" value="CARBOXYLESTERASE_B_1"/>
    <property type="match status" value="1"/>
</dbReference>
<accession>A0A5C3KNG5</accession>
<dbReference type="Proteomes" id="UP000307440">
    <property type="component" value="Unassembled WGS sequence"/>
</dbReference>
<evidence type="ECO:0000256" key="3">
    <source>
        <dbReference type="RuleBase" id="RU361235"/>
    </source>
</evidence>
<dbReference type="EMBL" id="ML210258">
    <property type="protein sequence ID" value="TFK21766.1"/>
    <property type="molecule type" value="Genomic_DNA"/>
</dbReference>